<dbReference type="GO" id="GO:0009251">
    <property type="term" value="P:glucan catabolic process"/>
    <property type="evidence" value="ECO:0007669"/>
    <property type="project" value="TreeGrafter"/>
</dbReference>
<keyword evidence="14" id="KW-0732">Signal</keyword>
<dbReference type="OrthoDB" id="9800475at2"/>
<evidence type="ECO:0000256" key="2">
    <source>
        <dbReference type="ARBA" id="ARBA00022475"/>
    </source>
</evidence>
<evidence type="ECO:0000256" key="5">
    <source>
        <dbReference type="ARBA" id="ARBA00022968"/>
    </source>
</evidence>
<evidence type="ECO:0000256" key="7">
    <source>
        <dbReference type="ARBA" id="ARBA00023136"/>
    </source>
</evidence>
<dbReference type="SUPFAM" id="SSF51445">
    <property type="entry name" value="(Trans)glycosidases"/>
    <property type="match status" value="1"/>
</dbReference>
<evidence type="ECO:0000256" key="4">
    <source>
        <dbReference type="ARBA" id="ARBA00022801"/>
    </source>
</evidence>
<dbReference type="EMBL" id="NIGF01000006">
    <property type="protein sequence ID" value="PQV64318.1"/>
    <property type="molecule type" value="Genomic_DNA"/>
</dbReference>
<dbReference type="InterPro" id="IPR050386">
    <property type="entry name" value="Glycosyl_hydrolase_5"/>
</dbReference>
<dbReference type="Pfam" id="PF00150">
    <property type="entry name" value="Cellulase"/>
    <property type="match status" value="1"/>
</dbReference>
<keyword evidence="8" id="KW-0325">Glycoprotein</keyword>
<comment type="caution">
    <text evidence="16">The sequence shown here is derived from an EMBL/GenBank/DDBJ whole genome shotgun (WGS) entry which is preliminary data.</text>
</comment>
<keyword evidence="17" id="KW-1185">Reference proteome</keyword>
<comment type="subcellular location">
    <subcellularLocation>
        <location evidence="1">Cell membrane</location>
        <topology evidence="1">Single-pass type II membrane protein</topology>
    </subcellularLocation>
</comment>
<comment type="function">
    <text evidence="11">Glucosidase involved in the degradation of cellulosic biomass. Active on lichenan.</text>
</comment>
<evidence type="ECO:0000256" key="9">
    <source>
        <dbReference type="ARBA" id="ARBA00023295"/>
    </source>
</evidence>
<keyword evidence="3" id="KW-0812">Transmembrane</keyword>
<evidence type="ECO:0000256" key="10">
    <source>
        <dbReference type="ARBA" id="ARBA00023316"/>
    </source>
</evidence>
<keyword evidence="9 13" id="KW-0326">Glycosidase</keyword>
<feature type="chain" id="PRO_5015758824" description="Exo-1,3-beta-glucanase D" evidence="14">
    <location>
        <begin position="27"/>
        <end position="391"/>
    </location>
</feature>
<sequence length="391" mass="44131">MKRRDFLGASAAGASLLALDIAPSLAQNNAPQNANAANRPFTAPKRSPLYTDGKWQQPARAIRGVNLGAWLVLEKWMSPSLFANTEASDEYSLSQIPGGRERIEHHRETWISEADFRWIAEYGLDAVRIPIGFWTLQEAKPYLGAARHLQNAFDWAQKYDLKVLLDLHGAQGSQNGWEHSGRSGEIGWTKPENRAASLQTLSMLADKYGAHPNLWGLELLNEPRYDVSLDILREFYTSAYKTLRPKLPASVAIVIHDAFRAGAWQGFAPAPEFSNVVLDTHLYQTFTESDSKRTPLEQVQFALNRREEIERLKSGPWLIVGEWSLTLPWGAMKTQTPLQRDATRLAYAGAQLLCFETSHGWFYWSYKTESGGEWSFRDCVKQGWMPASMTI</sequence>
<feature type="signal peptide" evidence="14">
    <location>
        <begin position="1"/>
        <end position="26"/>
    </location>
</feature>
<evidence type="ECO:0000256" key="8">
    <source>
        <dbReference type="ARBA" id="ARBA00023180"/>
    </source>
</evidence>
<dbReference type="Proteomes" id="UP000237684">
    <property type="component" value="Unassembled WGS sequence"/>
</dbReference>
<evidence type="ECO:0000313" key="16">
    <source>
        <dbReference type="EMBL" id="PQV64318.1"/>
    </source>
</evidence>
<dbReference type="RefSeq" id="WP_105483447.1">
    <property type="nucleotide sequence ID" value="NZ_NIGF01000006.1"/>
</dbReference>
<dbReference type="GO" id="GO:0005576">
    <property type="term" value="C:extracellular region"/>
    <property type="evidence" value="ECO:0007669"/>
    <property type="project" value="TreeGrafter"/>
</dbReference>
<keyword evidence="6" id="KW-1133">Transmembrane helix</keyword>
<evidence type="ECO:0000256" key="11">
    <source>
        <dbReference type="ARBA" id="ARBA00037126"/>
    </source>
</evidence>
<dbReference type="InterPro" id="IPR001547">
    <property type="entry name" value="Glyco_hydro_5"/>
</dbReference>
<dbReference type="AlphaFoldDB" id="A0A2S8SU61"/>
<evidence type="ECO:0000256" key="3">
    <source>
        <dbReference type="ARBA" id="ARBA00022692"/>
    </source>
</evidence>
<keyword evidence="4 13" id="KW-0378">Hydrolase</keyword>
<keyword evidence="10" id="KW-0961">Cell wall biogenesis/degradation</keyword>
<evidence type="ECO:0000256" key="14">
    <source>
        <dbReference type="SAM" id="SignalP"/>
    </source>
</evidence>
<proteinExistence type="inferred from homology"/>
<keyword evidence="5" id="KW-0735">Signal-anchor</keyword>
<name>A0A2S8SU61_9BACT</name>
<evidence type="ECO:0000313" key="17">
    <source>
        <dbReference type="Proteomes" id="UP000237684"/>
    </source>
</evidence>
<gene>
    <name evidence="16" type="ORF">B1R32_106164</name>
</gene>
<dbReference type="PANTHER" id="PTHR31297:SF34">
    <property type="entry name" value="GLUCAN 1,3-BETA-GLUCOSIDASE 2"/>
    <property type="match status" value="1"/>
</dbReference>
<reference evidence="16 17" key="1">
    <citation type="journal article" date="2018" name="Syst. Appl. Microbiol.">
        <title>Abditibacterium utsteinense sp. nov., the first cultivated member of candidate phylum FBP, isolated from ice-free Antarctic soil samples.</title>
        <authorList>
            <person name="Tahon G."/>
            <person name="Tytgat B."/>
            <person name="Lebbe L."/>
            <person name="Carlier A."/>
            <person name="Willems A."/>
        </authorList>
    </citation>
    <scope>NUCLEOTIDE SEQUENCE [LARGE SCALE GENOMIC DNA]</scope>
    <source>
        <strain evidence="16 17">LMG 29911</strain>
    </source>
</reference>
<dbReference type="GO" id="GO:0008422">
    <property type="term" value="F:beta-glucosidase activity"/>
    <property type="evidence" value="ECO:0007669"/>
    <property type="project" value="TreeGrafter"/>
</dbReference>
<accession>A0A2S8SU61</accession>
<dbReference type="PANTHER" id="PTHR31297">
    <property type="entry name" value="GLUCAN ENDO-1,6-BETA-GLUCOSIDASE B"/>
    <property type="match status" value="1"/>
</dbReference>
<evidence type="ECO:0000256" key="12">
    <source>
        <dbReference type="ARBA" id="ARBA00041260"/>
    </source>
</evidence>
<dbReference type="InterPro" id="IPR017853">
    <property type="entry name" value="GH"/>
</dbReference>
<evidence type="ECO:0000256" key="1">
    <source>
        <dbReference type="ARBA" id="ARBA00004401"/>
    </source>
</evidence>
<keyword evidence="2" id="KW-1003">Cell membrane</keyword>
<dbReference type="GO" id="GO:0005886">
    <property type="term" value="C:plasma membrane"/>
    <property type="evidence" value="ECO:0007669"/>
    <property type="project" value="UniProtKB-SubCell"/>
</dbReference>
<keyword evidence="7" id="KW-0472">Membrane</keyword>
<feature type="domain" description="Glycoside hydrolase family 5" evidence="15">
    <location>
        <begin position="111"/>
        <end position="368"/>
    </location>
</feature>
<dbReference type="InParanoid" id="A0A2S8SU61"/>
<evidence type="ECO:0000256" key="13">
    <source>
        <dbReference type="RuleBase" id="RU361153"/>
    </source>
</evidence>
<protein>
    <recommendedName>
        <fullName evidence="12">Exo-1,3-beta-glucanase D</fullName>
    </recommendedName>
</protein>
<organism evidence="16 17">
    <name type="scientific">Abditibacterium utsteinense</name>
    <dbReference type="NCBI Taxonomy" id="1960156"/>
    <lineage>
        <taxon>Bacteria</taxon>
        <taxon>Pseudomonadati</taxon>
        <taxon>Abditibacteriota</taxon>
        <taxon>Abditibacteriia</taxon>
        <taxon>Abditibacteriales</taxon>
        <taxon>Abditibacteriaceae</taxon>
        <taxon>Abditibacterium</taxon>
    </lineage>
</organism>
<dbReference type="Gene3D" id="3.20.20.80">
    <property type="entry name" value="Glycosidases"/>
    <property type="match status" value="1"/>
</dbReference>
<dbReference type="GO" id="GO:0009986">
    <property type="term" value="C:cell surface"/>
    <property type="evidence" value="ECO:0007669"/>
    <property type="project" value="TreeGrafter"/>
</dbReference>
<comment type="similarity">
    <text evidence="13">Belongs to the glycosyl hydrolase 5 (cellulase A) family.</text>
</comment>
<dbReference type="GO" id="GO:0071555">
    <property type="term" value="P:cell wall organization"/>
    <property type="evidence" value="ECO:0007669"/>
    <property type="project" value="UniProtKB-KW"/>
</dbReference>
<evidence type="ECO:0000256" key="6">
    <source>
        <dbReference type="ARBA" id="ARBA00022989"/>
    </source>
</evidence>
<evidence type="ECO:0000259" key="15">
    <source>
        <dbReference type="Pfam" id="PF00150"/>
    </source>
</evidence>